<evidence type="ECO:0000313" key="1">
    <source>
        <dbReference type="EMBL" id="TFK67496.1"/>
    </source>
</evidence>
<protein>
    <submittedName>
        <fullName evidence="1">Uncharacterized protein</fullName>
    </submittedName>
</protein>
<accession>A0ACD3APN0</accession>
<dbReference type="Proteomes" id="UP000308600">
    <property type="component" value="Unassembled WGS sequence"/>
</dbReference>
<reference evidence="1 2" key="1">
    <citation type="journal article" date="2019" name="Nat. Ecol. Evol.">
        <title>Megaphylogeny resolves global patterns of mushroom evolution.</title>
        <authorList>
            <person name="Varga T."/>
            <person name="Krizsan K."/>
            <person name="Foldi C."/>
            <person name="Dima B."/>
            <person name="Sanchez-Garcia M."/>
            <person name="Sanchez-Ramirez S."/>
            <person name="Szollosi G.J."/>
            <person name="Szarkandi J.G."/>
            <person name="Papp V."/>
            <person name="Albert L."/>
            <person name="Andreopoulos W."/>
            <person name="Angelini C."/>
            <person name="Antonin V."/>
            <person name="Barry K.W."/>
            <person name="Bougher N.L."/>
            <person name="Buchanan P."/>
            <person name="Buyck B."/>
            <person name="Bense V."/>
            <person name="Catcheside P."/>
            <person name="Chovatia M."/>
            <person name="Cooper J."/>
            <person name="Damon W."/>
            <person name="Desjardin D."/>
            <person name="Finy P."/>
            <person name="Geml J."/>
            <person name="Haridas S."/>
            <person name="Hughes K."/>
            <person name="Justo A."/>
            <person name="Karasinski D."/>
            <person name="Kautmanova I."/>
            <person name="Kiss B."/>
            <person name="Kocsube S."/>
            <person name="Kotiranta H."/>
            <person name="LaButti K.M."/>
            <person name="Lechner B.E."/>
            <person name="Liimatainen K."/>
            <person name="Lipzen A."/>
            <person name="Lukacs Z."/>
            <person name="Mihaltcheva S."/>
            <person name="Morgado L.N."/>
            <person name="Niskanen T."/>
            <person name="Noordeloos M.E."/>
            <person name="Ohm R.A."/>
            <person name="Ortiz-Santana B."/>
            <person name="Ovrebo C."/>
            <person name="Racz N."/>
            <person name="Riley R."/>
            <person name="Savchenko A."/>
            <person name="Shiryaev A."/>
            <person name="Soop K."/>
            <person name="Spirin V."/>
            <person name="Szebenyi C."/>
            <person name="Tomsovsky M."/>
            <person name="Tulloss R.E."/>
            <person name="Uehling J."/>
            <person name="Grigoriev I.V."/>
            <person name="Vagvolgyi C."/>
            <person name="Papp T."/>
            <person name="Martin F.M."/>
            <person name="Miettinen O."/>
            <person name="Hibbett D.S."/>
            <person name="Nagy L.G."/>
        </authorList>
    </citation>
    <scope>NUCLEOTIDE SEQUENCE [LARGE SCALE GENOMIC DNA]</scope>
    <source>
        <strain evidence="1 2">NL-1719</strain>
    </source>
</reference>
<organism evidence="1 2">
    <name type="scientific">Pluteus cervinus</name>
    <dbReference type="NCBI Taxonomy" id="181527"/>
    <lineage>
        <taxon>Eukaryota</taxon>
        <taxon>Fungi</taxon>
        <taxon>Dikarya</taxon>
        <taxon>Basidiomycota</taxon>
        <taxon>Agaricomycotina</taxon>
        <taxon>Agaricomycetes</taxon>
        <taxon>Agaricomycetidae</taxon>
        <taxon>Agaricales</taxon>
        <taxon>Pluteineae</taxon>
        <taxon>Pluteaceae</taxon>
        <taxon>Pluteus</taxon>
    </lineage>
</organism>
<name>A0ACD3APN0_9AGAR</name>
<gene>
    <name evidence="1" type="ORF">BDN72DRAFT_859078</name>
</gene>
<evidence type="ECO:0000313" key="2">
    <source>
        <dbReference type="Proteomes" id="UP000308600"/>
    </source>
</evidence>
<keyword evidence="2" id="KW-1185">Reference proteome</keyword>
<proteinExistence type="predicted"/>
<sequence length="121" mass="12492">MQAKFLSTIVLVAASLSVSAAPADTPKAEVYVCPEANWGGACQDFFLENGGCMSVEELLPGGIIGSIGPNAETVCFGHGEKACAGNTTWTWNFPGDADAGIASGTLWNGTLKSVDCFNKNT</sequence>
<dbReference type="EMBL" id="ML208374">
    <property type="protein sequence ID" value="TFK67496.1"/>
    <property type="molecule type" value="Genomic_DNA"/>
</dbReference>